<protein>
    <recommendedName>
        <fullName evidence="6">Protein kinase domain-containing protein</fullName>
    </recommendedName>
</protein>
<name>H9GSC6_ANOCA</name>
<dbReference type="InterPro" id="IPR011029">
    <property type="entry name" value="DEATH-like_dom_sf"/>
</dbReference>
<dbReference type="PROSITE" id="PS50011">
    <property type="entry name" value="PROTEIN_KINASE_DOM"/>
    <property type="match status" value="1"/>
</dbReference>
<dbReference type="HOGENOM" id="CLU_000288_7_35_1"/>
<dbReference type="PANTHER" id="PTHR44329">
    <property type="entry name" value="SERINE/THREONINE-PROTEIN KINASE TNNI3K-RELATED"/>
    <property type="match status" value="1"/>
</dbReference>
<feature type="compositionally biased region" description="Polar residues" evidence="1">
    <location>
        <begin position="397"/>
        <end position="408"/>
    </location>
</feature>
<dbReference type="GO" id="GO:0043123">
    <property type="term" value="P:positive regulation of canonical NF-kappaB signal transduction"/>
    <property type="evidence" value="ECO:0007669"/>
    <property type="project" value="UniProtKB-ARBA"/>
</dbReference>
<accession>H9GSC6</accession>
<dbReference type="PANTHER" id="PTHR44329:SF143">
    <property type="entry name" value="RECEPTOR INTERACTING SERINE_THREONINE KINASE 2"/>
    <property type="match status" value="1"/>
</dbReference>
<dbReference type="STRING" id="28377.ENSACAP00000019370"/>
<dbReference type="FunFam" id="1.10.533.10:FF:000037">
    <property type="entry name" value="Receptor-interacting serine/threonine-protein kinase 2"/>
    <property type="match status" value="1"/>
</dbReference>
<dbReference type="InterPro" id="IPR001315">
    <property type="entry name" value="CARD"/>
</dbReference>
<dbReference type="Gene3D" id="1.10.533.10">
    <property type="entry name" value="Death Domain, Fas"/>
    <property type="match status" value="1"/>
</dbReference>
<dbReference type="GO" id="GO:0005524">
    <property type="term" value="F:ATP binding"/>
    <property type="evidence" value="ECO:0007669"/>
    <property type="project" value="InterPro"/>
</dbReference>
<reference evidence="4" key="2">
    <citation type="submission" date="2025-08" db="UniProtKB">
        <authorList>
            <consortium name="Ensembl"/>
        </authorList>
    </citation>
    <scope>IDENTIFICATION</scope>
</reference>
<dbReference type="Ensembl" id="ENSACAT00000027691.3">
    <property type="protein sequence ID" value="ENSACAP00000019370.2"/>
    <property type="gene ID" value="ENSACAG00000022434.3"/>
</dbReference>
<dbReference type="InterPro" id="IPR051681">
    <property type="entry name" value="Ser/Thr_Kinases-Pseudokinases"/>
</dbReference>
<reference evidence="4" key="3">
    <citation type="submission" date="2025-09" db="UniProtKB">
        <authorList>
            <consortium name="Ensembl"/>
        </authorList>
    </citation>
    <scope>IDENTIFICATION</scope>
</reference>
<dbReference type="eggNOG" id="KOG0192">
    <property type="taxonomic scope" value="Eukaryota"/>
</dbReference>
<dbReference type="InterPro" id="IPR001245">
    <property type="entry name" value="Ser-Thr/Tyr_kinase_cat_dom"/>
</dbReference>
<feature type="region of interest" description="Disordered" evidence="1">
    <location>
        <begin position="387"/>
        <end position="408"/>
    </location>
</feature>
<dbReference type="Proteomes" id="UP000001646">
    <property type="component" value="Unplaced"/>
</dbReference>
<dbReference type="GO" id="GO:0007165">
    <property type="term" value="P:signal transduction"/>
    <property type="evidence" value="ECO:0000318"/>
    <property type="project" value="GO_Central"/>
</dbReference>
<dbReference type="AlphaFoldDB" id="H9GSC6"/>
<organism evidence="4 5">
    <name type="scientific">Anolis carolinensis</name>
    <name type="common">Green anole</name>
    <name type="synonym">American chameleon</name>
    <dbReference type="NCBI Taxonomy" id="28377"/>
    <lineage>
        <taxon>Eukaryota</taxon>
        <taxon>Metazoa</taxon>
        <taxon>Chordata</taxon>
        <taxon>Craniata</taxon>
        <taxon>Vertebrata</taxon>
        <taxon>Euteleostomi</taxon>
        <taxon>Lepidosauria</taxon>
        <taxon>Squamata</taxon>
        <taxon>Bifurcata</taxon>
        <taxon>Unidentata</taxon>
        <taxon>Episquamata</taxon>
        <taxon>Toxicofera</taxon>
        <taxon>Iguania</taxon>
        <taxon>Dactyloidae</taxon>
        <taxon>Anolis</taxon>
    </lineage>
</organism>
<dbReference type="GeneTree" id="ENSGT00940000173587"/>
<proteinExistence type="predicted"/>
<evidence type="ECO:0000259" key="2">
    <source>
        <dbReference type="PROSITE" id="PS50011"/>
    </source>
</evidence>
<keyword evidence="5" id="KW-1185">Reference proteome</keyword>
<dbReference type="InParanoid" id="H9GSC6"/>
<evidence type="ECO:0000313" key="5">
    <source>
        <dbReference type="Proteomes" id="UP000001646"/>
    </source>
</evidence>
<dbReference type="Gene3D" id="1.10.510.10">
    <property type="entry name" value="Transferase(Phosphotransferase) domain 1"/>
    <property type="match status" value="1"/>
</dbReference>
<evidence type="ECO:0008006" key="6">
    <source>
        <dbReference type="Google" id="ProtNLM"/>
    </source>
</evidence>
<dbReference type="GO" id="GO:0005737">
    <property type="term" value="C:cytoplasm"/>
    <property type="evidence" value="ECO:0000318"/>
    <property type="project" value="GO_Central"/>
</dbReference>
<dbReference type="Pfam" id="PF07714">
    <property type="entry name" value="PK_Tyr_Ser-Thr"/>
    <property type="match status" value="1"/>
</dbReference>
<dbReference type="GO" id="GO:0042981">
    <property type="term" value="P:regulation of apoptotic process"/>
    <property type="evidence" value="ECO:0007669"/>
    <property type="project" value="InterPro"/>
</dbReference>
<reference evidence="4" key="1">
    <citation type="submission" date="2009-12" db="EMBL/GenBank/DDBJ databases">
        <title>The Genome Sequence of Anolis carolinensis (Green Anole Lizard).</title>
        <authorList>
            <consortium name="The Genome Sequencing Platform"/>
            <person name="Di Palma F."/>
            <person name="Alfoldi J."/>
            <person name="Heiman D."/>
            <person name="Young S."/>
            <person name="Grabherr M."/>
            <person name="Johnson J."/>
            <person name="Lander E.S."/>
            <person name="Lindblad-Toh K."/>
        </authorList>
    </citation>
    <scope>NUCLEOTIDE SEQUENCE [LARGE SCALE GENOMIC DNA]</scope>
    <source>
        <strain evidence="4">JBL SC #1</strain>
    </source>
</reference>
<dbReference type="GO" id="GO:0031349">
    <property type="term" value="P:positive regulation of defense response"/>
    <property type="evidence" value="ECO:0007669"/>
    <property type="project" value="UniProtKB-ARBA"/>
</dbReference>
<evidence type="ECO:0000313" key="4">
    <source>
        <dbReference type="Ensembl" id="ENSACAP00000019370.2"/>
    </source>
</evidence>
<dbReference type="SUPFAM" id="SSF56112">
    <property type="entry name" value="Protein kinase-like (PK-like)"/>
    <property type="match status" value="1"/>
</dbReference>
<sequence length="553" mass="61463">MSSSPVPIISQKDLESISLMKTGVGFALKAFHAPGNMDVSLKLLSNRNTTERDLKALLQEVARTRRMQCNRLVPSVGICHFQGFLGIVTEWMHNGSLSSLIHEHDLCPDLPFPLSVRILSDVSEGLNYLHSLQPPVLHRSLKPSNVLIDRDYRAKITDYGLGTWRSQQIHSLLQNCNNRSSWDLLYLSPEILQGGCFSQEGDMYSFGMMCWEVLSRQKPLRGKKTLLEAMTGVCGGVRPGVEPPFIASSLPHRNKLVQLVVLCWHHEPFKRPNAAECTALLQDILGTFRKETISDAIYNLIHVKDCAIDAAKGPVAHVLERDRHNLEILCAQNNNGPNKDIDLKIQTWSNICSDRGARGPGSKVERTFVTNSDPHHDALIRRGHPICNSEGPGSPPHSLSSFLKPDSSVNGRSTLPFCKESEGKRQPPPEFVQNSGHSLTYSNRQMNWSENTLTGSRYQQKSCSILTCGRETILHCMTEGRLNHLLDVLRSQQLLSRTDYESITSFPTLTARSRALLDTCLGLGEKAAQTVVSVLSTSKCSPLLQSFQTNAVN</sequence>
<feature type="domain" description="Protein kinase" evidence="2">
    <location>
        <begin position="16"/>
        <end position="285"/>
    </location>
</feature>
<dbReference type="PROSITE" id="PS50209">
    <property type="entry name" value="CARD"/>
    <property type="match status" value="1"/>
</dbReference>
<evidence type="ECO:0000259" key="3">
    <source>
        <dbReference type="PROSITE" id="PS50209"/>
    </source>
</evidence>
<feature type="domain" description="CARD" evidence="3">
    <location>
        <begin position="458"/>
        <end position="535"/>
    </location>
</feature>
<dbReference type="Bgee" id="ENSACAG00000022434">
    <property type="expression patterns" value="Expressed in lung and 10 other cell types or tissues"/>
</dbReference>
<dbReference type="SUPFAM" id="SSF47986">
    <property type="entry name" value="DEATH domain"/>
    <property type="match status" value="1"/>
</dbReference>
<gene>
    <name evidence="4" type="primary">LOC103279342</name>
</gene>
<dbReference type="FunFam" id="1.10.510.10:FF:002740">
    <property type="entry name" value="Adhesion G protein-coupled receptor G1"/>
    <property type="match status" value="1"/>
</dbReference>
<dbReference type="InterPro" id="IPR000719">
    <property type="entry name" value="Prot_kinase_dom"/>
</dbReference>
<evidence type="ECO:0000256" key="1">
    <source>
        <dbReference type="SAM" id="MobiDB-lite"/>
    </source>
</evidence>
<dbReference type="GO" id="GO:0004706">
    <property type="term" value="F:JUN kinase kinase kinase activity"/>
    <property type="evidence" value="ECO:0000318"/>
    <property type="project" value="GO_Central"/>
</dbReference>
<dbReference type="Pfam" id="PF00619">
    <property type="entry name" value="CARD"/>
    <property type="match status" value="1"/>
</dbReference>
<dbReference type="InterPro" id="IPR011009">
    <property type="entry name" value="Kinase-like_dom_sf"/>
</dbReference>